<protein>
    <submittedName>
        <fullName evidence="2">Uncharacterized protein</fullName>
    </submittedName>
</protein>
<evidence type="ECO:0000313" key="2">
    <source>
        <dbReference type="EMBL" id="SFF80429.1"/>
    </source>
</evidence>
<dbReference type="AlphaFoldDB" id="A0A1I2LPS1"/>
<organism evidence="2 3">
    <name type="scientific">Halopelagius inordinatus</name>
    <dbReference type="NCBI Taxonomy" id="553467"/>
    <lineage>
        <taxon>Archaea</taxon>
        <taxon>Methanobacteriati</taxon>
        <taxon>Methanobacteriota</taxon>
        <taxon>Stenosarchaea group</taxon>
        <taxon>Halobacteria</taxon>
        <taxon>Halobacteriales</taxon>
        <taxon>Haloferacaceae</taxon>
    </lineage>
</organism>
<dbReference type="OrthoDB" id="242664at2157"/>
<dbReference type="STRING" id="553467.SAMN04488063_0349"/>
<feature type="coiled-coil region" evidence="1">
    <location>
        <begin position="117"/>
        <end position="200"/>
    </location>
</feature>
<sequence>MTGDSSDAPRVRLPSGETFSGRVIDLRESDDAVPADAVCRAVRFGRPAAADAPEVVCPSPGPVHGYVARLDRGTAFDRRGALAALARSRGHAAPADGELAEVRAELDSIRPPSPADVEAARRRAAEAGAETERLRERVATLRGRLSAHRERGGETDDAVAEAEAELSEATTRLSEVATDRIAARQRLELLESEAREGRDERERRLRLEDEAGNLERAVRRSLAASVYDDFSSAVAALPDPFDAAAGDEPGEYDGPAAAAAVAVARLADIRAPVVVSPPLADAFGGPRPAGEFLRAPVVVR</sequence>
<evidence type="ECO:0000256" key="1">
    <source>
        <dbReference type="SAM" id="Coils"/>
    </source>
</evidence>
<keyword evidence="1" id="KW-0175">Coiled coil</keyword>
<keyword evidence="3" id="KW-1185">Reference proteome</keyword>
<reference evidence="3" key="1">
    <citation type="submission" date="2016-10" db="EMBL/GenBank/DDBJ databases">
        <authorList>
            <person name="Varghese N."/>
            <person name="Submissions S."/>
        </authorList>
    </citation>
    <scope>NUCLEOTIDE SEQUENCE [LARGE SCALE GENOMIC DNA]</scope>
    <source>
        <strain evidence="3">CGMCC 1.7739</strain>
    </source>
</reference>
<dbReference type="Proteomes" id="UP000198876">
    <property type="component" value="Unassembled WGS sequence"/>
</dbReference>
<proteinExistence type="predicted"/>
<dbReference type="InterPro" id="IPR057178">
    <property type="entry name" value="DUF7856"/>
</dbReference>
<accession>A0A1I2LPS1</accession>
<dbReference type="Pfam" id="PF25254">
    <property type="entry name" value="DUF7856"/>
    <property type="match status" value="1"/>
</dbReference>
<name>A0A1I2LPS1_9EURY</name>
<evidence type="ECO:0000313" key="3">
    <source>
        <dbReference type="Proteomes" id="UP000198876"/>
    </source>
</evidence>
<gene>
    <name evidence="2" type="ORF">SAMN04488063_0349</name>
</gene>
<dbReference type="RefSeq" id="WP_092887539.1">
    <property type="nucleotide sequence ID" value="NZ_FOOQ01000001.1"/>
</dbReference>
<dbReference type="EMBL" id="FOOQ01000001">
    <property type="protein sequence ID" value="SFF80429.1"/>
    <property type="molecule type" value="Genomic_DNA"/>
</dbReference>